<name>A0A0F9Y9B4_9ZZZZ</name>
<protein>
    <submittedName>
        <fullName evidence="1">Uncharacterized protein</fullName>
    </submittedName>
</protein>
<proteinExistence type="predicted"/>
<organism evidence="1">
    <name type="scientific">marine sediment metagenome</name>
    <dbReference type="NCBI Taxonomy" id="412755"/>
    <lineage>
        <taxon>unclassified sequences</taxon>
        <taxon>metagenomes</taxon>
        <taxon>ecological metagenomes</taxon>
    </lineage>
</organism>
<gene>
    <name evidence="1" type="ORF">LCGC14_0044870</name>
</gene>
<dbReference type="Gene3D" id="3.30.870.10">
    <property type="entry name" value="Endonuclease Chain A"/>
    <property type="match status" value="1"/>
</dbReference>
<accession>A0A0F9Y9B4</accession>
<dbReference type="SUPFAM" id="SSF56024">
    <property type="entry name" value="Phospholipase D/nuclease"/>
    <property type="match status" value="1"/>
</dbReference>
<comment type="caution">
    <text evidence="1">The sequence shown here is derived from an EMBL/GenBank/DDBJ whole genome shotgun (WGS) entry which is preliminary data.</text>
</comment>
<dbReference type="AlphaFoldDB" id="A0A0F9Y9B4"/>
<dbReference type="EMBL" id="LAZR01000009">
    <property type="protein sequence ID" value="KKO08547.1"/>
    <property type="molecule type" value="Genomic_DNA"/>
</dbReference>
<dbReference type="CDD" id="cd09117">
    <property type="entry name" value="PLDc_Bfil_DEXD_like"/>
    <property type="match status" value="1"/>
</dbReference>
<evidence type="ECO:0000313" key="1">
    <source>
        <dbReference type="EMBL" id="KKO08547.1"/>
    </source>
</evidence>
<sequence length="330" mass="36238">MPKFLDGAKLRQRLRTELRHSKSADIAVAFWGDGAADALGIQDGTKLRIVCNLMSGGTNPKEISKLQKRGAEVHQLNDLHAKIGVIGDMSFVGSSNMSANGLGAEGSAAHWQEANAVYSKARPEIAKMFNAYWEASKPITKEDLSAATAIWANRQRGNAMVAARKGDRGLIDVLRAAPAELDALNVRMVVFDTMTDPDELEVLDTADRQAQEMYGPTFLVYWDWESMAKEARSAYLLSFDWPARRGIARGTLLRRNTEEFPDFEQNGSVFHPAYAVDSIEGITVDASDKALLRKAFSAYVKDGATGEEGEDRAYNFPMSELAPYLPPANS</sequence>
<reference evidence="1" key="1">
    <citation type="journal article" date="2015" name="Nature">
        <title>Complex archaea that bridge the gap between prokaryotes and eukaryotes.</title>
        <authorList>
            <person name="Spang A."/>
            <person name="Saw J.H."/>
            <person name="Jorgensen S.L."/>
            <person name="Zaremba-Niedzwiedzka K."/>
            <person name="Martijn J."/>
            <person name="Lind A.E."/>
            <person name="van Eijk R."/>
            <person name="Schleper C."/>
            <person name="Guy L."/>
            <person name="Ettema T.J."/>
        </authorList>
    </citation>
    <scope>NUCLEOTIDE SEQUENCE</scope>
</reference>